<feature type="coiled-coil region" evidence="9">
    <location>
        <begin position="18"/>
        <end position="52"/>
    </location>
</feature>
<gene>
    <name evidence="13" type="ORF">SELMODRAFT_102360</name>
    <name evidence="12" type="ORF">SELMODRAFT_107148</name>
</gene>
<evidence type="ECO:0000256" key="10">
    <source>
        <dbReference type="SAM" id="Phobius"/>
    </source>
</evidence>
<organism evidence="14">
    <name type="scientific">Selaginella moellendorffii</name>
    <name type="common">Spikemoss</name>
    <dbReference type="NCBI Taxonomy" id="88036"/>
    <lineage>
        <taxon>Eukaryota</taxon>
        <taxon>Viridiplantae</taxon>
        <taxon>Streptophyta</taxon>
        <taxon>Embryophyta</taxon>
        <taxon>Tracheophyta</taxon>
        <taxon>Lycopodiopsida</taxon>
        <taxon>Selaginellales</taxon>
        <taxon>Selaginellaceae</taxon>
        <taxon>Selaginella</taxon>
    </lineage>
</organism>
<evidence type="ECO:0000313" key="13">
    <source>
        <dbReference type="EMBL" id="EFJ23723.1"/>
    </source>
</evidence>
<dbReference type="KEGG" id="smo:SELMODRAFT_107148"/>
<comment type="subcellular location">
    <subcellularLocation>
        <location evidence="8">Endomembrane system</location>
        <topology evidence="8">Single-pass type IV membrane protein</topology>
    </subcellularLocation>
    <subcellularLocation>
        <location evidence="1">Golgi apparatus membrane</location>
    </subcellularLocation>
</comment>
<protein>
    <recommendedName>
        <fullName evidence="11">t-SNARE coiled-coil homology domain-containing protein</fullName>
    </recommendedName>
</protein>
<dbReference type="PANTHER" id="PTHR12791">
    <property type="entry name" value="GOLGI SNARE BET1-RELATED"/>
    <property type="match status" value="1"/>
</dbReference>
<evidence type="ECO:0000256" key="1">
    <source>
        <dbReference type="ARBA" id="ARBA00004394"/>
    </source>
</evidence>
<evidence type="ECO:0000256" key="5">
    <source>
        <dbReference type="ARBA" id="ARBA00022989"/>
    </source>
</evidence>
<evidence type="ECO:0000259" key="11">
    <source>
        <dbReference type="PROSITE" id="PS50192"/>
    </source>
</evidence>
<feature type="transmembrane region" description="Helical" evidence="10">
    <location>
        <begin position="78"/>
        <end position="96"/>
    </location>
</feature>
<dbReference type="GO" id="GO:0015031">
    <property type="term" value="P:protein transport"/>
    <property type="evidence" value="ECO:0007669"/>
    <property type="project" value="UniProtKB-KW"/>
</dbReference>
<dbReference type="Proteomes" id="UP000001514">
    <property type="component" value="Unassembled WGS sequence"/>
</dbReference>
<dbReference type="Gramene" id="EFJ21363">
    <property type="protein sequence ID" value="EFJ21363"/>
    <property type="gene ID" value="SELMODRAFT_107148"/>
</dbReference>
<feature type="domain" description="T-SNARE coiled-coil homology" evidence="11">
    <location>
        <begin position="8"/>
        <end position="70"/>
    </location>
</feature>
<dbReference type="PROSITE" id="PS50192">
    <property type="entry name" value="T_SNARE"/>
    <property type="match status" value="1"/>
</dbReference>
<dbReference type="GO" id="GO:0000139">
    <property type="term" value="C:Golgi membrane"/>
    <property type="evidence" value="ECO:0007669"/>
    <property type="project" value="UniProtKB-SubCell"/>
</dbReference>
<keyword evidence="5 10" id="KW-1133">Transmembrane helix</keyword>
<dbReference type="HOGENOM" id="CLU_148320_0_0_1"/>
<keyword evidence="2" id="KW-0813">Transport</keyword>
<dbReference type="OMA" id="EMTMIKA"/>
<evidence type="ECO:0000256" key="4">
    <source>
        <dbReference type="ARBA" id="ARBA00022927"/>
    </source>
</evidence>
<dbReference type="EMBL" id="GL377591">
    <property type="protein sequence ID" value="EFJ23723.1"/>
    <property type="molecule type" value="Genomic_DNA"/>
</dbReference>
<evidence type="ECO:0000313" key="12">
    <source>
        <dbReference type="EMBL" id="EFJ21363.1"/>
    </source>
</evidence>
<dbReference type="FunCoup" id="D8RV71">
    <property type="interactions" value="504"/>
</dbReference>
<dbReference type="AlphaFoldDB" id="D8RV71"/>
<name>D8RV71_SELML</name>
<dbReference type="SUPFAM" id="SSF58038">
    <property type="entry name" value="SNARE fusion complex"/>
    <property type="match status" value="1"/>
</dbReference>
<dbReference type="InParanoid" id="D8RV71"/>
<evidence type="ECO:0000256" key="6">
    <source>
        <dbReference type="ARBA" id="ARBA00023034"/>
    </source>
</evidence>
<reference evidence="13 14" key="1">
    <citation type="journal article" date="2011" name="Science">
        <title>The Selaginella genome identifies genetic changes associated with the evolution of vascular plants.</title>
        <authorList>
            <person name="Banks J.A."/>
            <person name="Nishiyama T."/>
            <person name="Hasebe M."/>
            <person name="Bowman J.L."/>
            <person name="Gribskov M."/>
            <person name="dePamphilis C."/>
            <person name="Albert V.A."/>
            <person name="Aono N."/>
            <person name="Aoyama T."/>
            <person name="Ambrose B.A."/>
            <person name="Ashton N.W."/>
            <person name="Axtell M.J."/>
            <person name="Barker E."/>
            <person name="Barker M.S."/>
            <person name="Bennetzen J.L."/>
            <person name="Bonawitz N.D."/>
            <person name="Chapple C."/>
            <person name="Cheng C."/>
            <person name="Correa L.G."/>
            <person name="Dacre M."/>
            <person name="DeBarry J."/>
            <person name="Dreyer I."/>
            <person name="Elias M."/>
            <person name="Engstrom E.M."/>
            <person name="Estelle M."/>
            <person name="Feng L."/>
            <person name="Finet C."/>
            <person name="Floyd S.K."/>
            <person name="Frommer W.B."/>
            <person name="Fujita T."/>
            <person name="Gramzow L."/>
            <person name="Gutensohn M."/>
            <person name="Harholt J."/>
            <person name="Hattori M."/>
            <person name="Heyl A."/>
            <person name="Hirai T."/>
            <person name="Hiwatashi Y."/>
            <person name="Ishikawa M."/>
            <person name="Iwata M."/>
            <person name="Karol K.G."/>
            <person name="Koehler B."/>
            <person name="Kolukisaoglu U."/>
            <person name="Kubo M."/>
            <person name="Kurata T."/>
            <person name="Lalonde S."/>
            <person name="Li K."/>
            <person name="Li Y."/>
            <person name="Litt A."/>
            <person name="Lyons E."/>
            <person name="Manning G."/>
            <person name="Maruyama T."/>
            <person name="Michael T.P."/>
            <person name="Mikami K."/>
            <person name="Miyazaki S."/>
            <person name="Morinaga S."/>
            <person name="Murata T."/>
            <person name="Mueller-Roeber B."/>
            <person name="Nelson D.R."/>
            <person name="Obara M."/>
            <person name="Oguri Y."/>
            <person name="Olmstead R.G."/>
            <person name="Onodera N."/>
            <person name="Petersen B.L."/>
            <person name="Pils B."/>
            <person name="Prigge M."/>
            <person name="Rensing S.A."/>
            <person name="Riano-Pachon D.M."/>
            <person name="Roberts A.W."/>
            <person name="Sato Y."/>
            <person name="Scheller H.V."/>
            <person name="Schulz B."/>
            <person name="Schulz C."/>
            <person name="Shakirov E.V."/>
            <person name="Shibagaki N."/>
            <person name="Shinohara N."/>
            <person name="Shippen D.E."/>
            <person name="Soerensen I."/>
            <person name="Sotooka R."/>
            <person name="Sugimoto N."/>
            <person name="Sugita M."/>
            <person name="Sumikawa N."/>
            <person name="Tanurdzic M."/>
            <person name="Theissen G."/>
            <person name="Ulvskov P."/>
            <person name="Wakazuki S."/>
            <person name="Weng J.K."/>
            <person name="Willats W.W."/>
            <person name="Wipf D."/>
            <person name="Wolf P.G."/>
            <person name="Yang L."/>
            <person name="Zimmer A.D."/>
            <person name="Zhu Q."/>
            <person name="Mitros T."/>
            <person name="Hellsten U."/>
            <person name="Loque D."/>
            <person name="Otillar R."/>
            <person name="Salamov A."/>
            <person name="Schmutz J."/>
            <person name="Shapiro H."/>
            <person name="Lindquist E."/>
            <person name="Lucas S."/>
            <person name="Rokhsar D."/>
            <person name="Grigoriev I.V."/>
        </authorList>
    </citation>
    <scope>NUCLEOTIDE SEQUENCE [LARGE SCALE GENOMIC DNA]</scope>
</reference>
<dbReference type="CDD" id="cd15853">
    <property type="entry name" value="SNARE_Bet1"/>
    <property type="match status" value="1"/>
</dbReference>
<accession>D8RV71</accession>
<dbReference type="Gene3D" id="1.20.5.110">
    <property type="match status" value="1"/>
</dbReference>
<evidence type="ECO:0000256" key="7">
    <source>
        <dbReference type="ARBA" id="ARBA00023136"/>
    </source>
</evidence>
<proteinExistence type="predicted"/>
<keyword evidence="6" id="KW-0333">Golgi apparatus</keyword>
<dbReference type="EMBL" id="GL377599">
    <property type="protein sequence ID" value="EFJ21363.1"/>
    <property type="molecule type" value="Genomic_DNA"/>
</dbReference>
<keyword evidence="3 10" id="KW-0812">Transmembrane</keyword>
<dbReference type="InterPro" id="IPR000727">
    <property type="entry name" value="T_SNARE_dom"/>
</dbReference>
<dbReference type="Gramene" id="EFJ23723">
    <property type="protein sequence ID" value="EFJ23723"/>
    <property type="gene ID" value="SELMODRAFT_102360"/>
</dbReference>
<dbReference type="OrthoDB" id="261831at2759"/>
<keyword evidence="7 10" id="KW-0472">Membrane</keyword>
<feature type="non-terminal residue" evidence="13">
    <location>
        <position position="1"/>
    </location>
</feature>
<dbReference type="KEGG" id="smo:SELMODRAFT_102360"/>
<keyword evidence="14" id="KW-1185">Reference proteome</keyword>
<evidence type="ECO:0000313" key="14">
    <source>
        <dbReference type="Proteomes" id="UP000001514"/>
    </source>
</evidence>
<evidence type="ECO:0000256" key="9">
    <source>
        <dbReference type="SAM" id="Coils"/>
    </source>
</evidence>
<evidence type="ECO:0000256" key="8">
    <source>
        <dbReference type="ARBA" id="ARBA00046280"/>
    </source>
</evidence>
<keyword evidence="4" id="KW-0653">Protein transport</keyword>
<evidence type="ECO:0000256" key="3">
    <source>
        <dbReference type="ARBA" id="ARBA00022692"/>
    </source>
</evidence>
<sequence>EHVQLRIDPVHGDLDDHVQDLHQRVVLLKNVAKEIEQETKYQNDLLNQLEETMAKAGAGLKNSMNRLSRAMAQHSSNHVLHVVMFALVCFFFVYLWSRFSR</sequence>
<keyword evidence="9" id="KW-0175">Coiled coil</keyword>
<dbReference type="eggNOG" id="KOG1267">
    <property type="taxonomic scope" value="Eukaryota"/>
</dbReference>
<dbReference type="InterPro" id="IPR039899">
    <property type="entry name" value="BET1_SNARE"/>
</dbReference>
<dbReference type="STRING" id="88036.D8RV71"/>
<evidence type="ECO:0000256" key="2">
    <source>
        <dbReference type="ARBA" id="ARBA00022448"/>
    </source>
</evidence>